<gene>
    <name evidence="1" type="ORF">METZ01_LOCUS76963</name>
</gene>
<dbReference type="EMBL" id="UINC01005875">
    <property type="protein sequence ID" value="SVA24109.1"/>
    <property type="molecule type" value="Genomic_DNA"/>
</dbReference>
<dbReference type="AlphaFoldDB" id="A0A381U7I9"/>
<protein>
    <submittedName>
        <fullName evidence="1">Uncharacterized protein</fullName>
    </submittedName>
</protein>
<sequence>VSGLPSTASRFLLTCALLALYPNHTSAQCPSWKELRANESVIDLTISDPSMAGLRMWFIYISSTSLGQCTLGASFETLTPELTNGENRHVFWIGAEGSALHLFRLNRLYMIQSDRRYNVIDSVELDLPTTVLQGVPGLTAEAIVAFEGIVDLNEPVTIFYEGIMGTVPAEYWFPETNGGFGSLHFNWFNPDQDKGARPPTPAIESKNRCLDHLDFLTLDKGKE</sequence>
<proteinExistence type="predicted"/>
<feature type="non-terminal residue" evidence="1">
    <location>
        <position position="1"/>
    </location>
</feature>
<organism evidence="1">
    <name type="scientific">marine metagenome</name>
    <dbReference type="NCBI Taxonomy" id="408172"/>
    <lineage>
        <taxon>unclassified sequences</taxon>
        <taxon>metagenomes</taxon>
        <taxon>ecological metagenomes</taxon>
    </lineage>
</organism>
<name>A0A381U7I9_9ZZZZ</name>
<reference evidence="1" key="1">
    <citation type="submission" date="2018-05" db="EMBL/GenBank/DDBJ databases">
        <authorList>
            <person name="Lanie J.A."/>
            <person name="Ng W.-L."/>
            <person name="Kazmierczak K.M."/>
            <person name="Andrzejewski T.M."/>
            <person name="Davidsen T.M."/>
            <person name="Wayne K.J."/>
            <person name="Tettelin H."/>
            <person name="Glass J.I."/>
            <person name="Rusch D."/>
            <person name="Podicherti R."/>
            <person name="Tsui H.-C.T."/>
            <person name="Winkler M.E."/>
        </authorList>
    </citation>
    <scope>NUCLEOTIDE SEQUENCE</scope>
</reference>
<accession>A0A381U7I9</accession>
<evidence type="ECO:0000313" key="1">
    <source>
        <dbReference type="EMBL" id="SVA24109.1"/>
    </source>
</evidence>